<evidence type="ECO:0000313" key="2">
    <source>
        <dbReference type="EMBL" id="KAF0981872.1"/>
    </source>
</evidence>
<feature type="compositionally biased region" description="Basic and acidic residues" evidence="1">
    <location>
        <begin position="157"/>
        <end position="177"/>
    </location>
</feature>
<feature type="compositionally biased region" description="Basic residues" evidence="1">
    <location>
        <begin position="372"/>
        <end position="381"/>
    </location>
</feature>
<feature type="region of interest" description="Disordered" evidence="1">
    <location>
        <begin position="53"/>
        <end position="397"/>
    </location>
</feature>
<feature type="compositionally biased region" description="Basic and acidic residues" evidence="1">
    <location>
        <begin position="125"/>
        <end position="143"/>
    </location>
</feature>
<feature type="compositionally biased region" description="Basic and acidic residues" evidence="1">
    <location>
        <begin position="103"/>
        <end position="118"/>
    </location>
</feature>
<sequence length="501" mass="58647">MFRVSTSSQNLLKWSGKFFAPYGNLSSSVVLSRGVMIKFSISGGENQERFKSFSSSWDKDSKVSSSSKRKQDGGRLDRSKYVDQLGEGKGVSSGYSKPAPAERWTDRKKSAVKEDKTTSKPSSFESRKPVERRSSFRDSRRDDWGEEALAPPRRSSRYSEYEDAKPASNKFREESGRRASFSGESRKDFKSSSKFEEKNNRFERKPTFRENRDENNRFERNPSFREERSRDESRVERKPREDRYENRFERKPSFRTEREDRDKFRGGDKFGRTRSPSKPRSDDDKIFKTSFRPARGERTKREFDDAPKKRSFEENAPRMEKSRFPRGSISESKKFSQSKDFSKESQSSKSKRRSEIEQDIDEWEEFQDQKPSNKKTTKKKIEKADEVLRQPVKSPRAIERKAMLSNTGKHATSAGVAHVLSKSRDEQTNTKIVNQPLPNVTFITNANPSQRKYDMDQAFDYYDNGLNENGNEYMDEFDYDDDYFGSMKEWELDNILSHFKK</sequence>
<comment type="caution">
    <text evidence="2">The sequence shown here is derived from an EMBL/GenBank/DDBJ whole genome shotgun (WGS) entry which is preliminary data.</text>
</comment>
<keyword evidence="3" id="KW-1185">Reference proteome</keyword>
<dbReference type="EMBL" id="VFQX01000012">
    <property type="protein sequence ID" value="KAF0981872.1"/>
    <property type="molecule type" value="Genomic_DNA"/>
</dbReference>
<dbReference type="VEuPathDB" id="AmoebaDB:NfTy_021250"/>
<feature type="compositionally biased region" description="Acidic residues" evidence="1">
    <location>
        <begin position="357"/>
        <end position="366"/>
    </location>
</feature>
<gene>
    <name evidence="2" type="ORF">FDP41_011733</name>
</gene>
<dbReference type="GeneID" id="68118948"/>
<evidence type="ECO:0000256" key="1">
    <source>
        <dbReference type="SAM" id="MobiDB-lite"/>
    </source>
</evidence>
<accession>A0A6A5C503</accession>
<feature type="compositionally biased region" description="Basic and acidic residues" evidence="1">
    <location>
        <begin position="184"/>
        <end position="271"/>
    </location>
</feature>
<organism evidence="2 3">
    <name type="scientific">Naegleria fowleri</name>
    <name type="common">Brain eating amoeba</name>
    <dbReference type="NCBI Taxonomy" id="5763"/>
    <lineage>
        <taxon>Eukaryota</taxon>
        <taxon>Discoba</taxon>
        <taxon>Heterolobosea</taxon>
        <taxon>Tetramitia</taxon>
        <taxon>Eutetramitia</taxon>
        <taxon>Vahlkampfiidae</taxon>
        <taxon>Naegleria</taxon>
    </lineage>
</organism>
<proteinExistence type="predicted"/>
<evidence type="ECO:0000313" key="3">
    <source>
        <dbReference type="Proteomes" id="UP000444721"/>
    </source>
</evidence>
<dbReference type="OrthoDB" id="10644883at2759"/>
<feature type="compositionally biased region" description="Basic and acidic residues" evidence="1">
    <location>
        <begin position="294"/>
        <end position="323"/>
    </location>
</feature>
<dbReference type="VEuPathDB" id="AmoebaDB:FDP41_011733"/>
<feature type="compositionally biased region" description="Basic and acidic residues" evidence="1">
    <location>
        <begin position="69"/>
        <end position="81"/>
    </location>
</feature>
<feature type="compositionally biased region" description="Basic and acidic residues" evidence="1">
    <location>
        <begin position="53"/>
        <end position="62"/>
    </location>
</feature>
<protein>
    <submittedName>
        <fullName evidence="2">Uncharacterized protein</fullName>
    </submittedName>
</protein>
<dbReference type="AlphaFoldDB" id="A0A6A5C503"/>
<name>A0A6A5C503_NAEFO</name>
<dbReference type="VEuPathDB" id="AmoebaDB:NF0040720"/>
<dbReference type="Proteomes" id="UP000444721">
    <property type="component" value="Unassembled WGS sequence"/>
</dbReference>
<reference evidence="2 3" key="1">
    <citation type="journal article" date="2019" name="Sci. Rep.">
        <title>Nanopore sequencing improves the draft genome of the human pathogenic amoeba Naegleria fowleri.</title>
        <authorList>
            <person name="Liechti N."/>
            <person name="Schurch N."/>
            <person name="Bruggmann R."/>
            <person name="Wittwer M."/>
        </authorList>
    </citation>
    <scope>NUCLEOTIDE SEQUENCE [LARGE SCALE GENOMIC DNA]</scope>
    <source>
        <strain evidence="2 3">ATCC 30894</strain>
    </source>
</reference>
<dbReference type="RefSeq" id="XP_044566585.1">
    <property type="nucleotide sequence ID" value="XM_044702175.1"/>
</dbReference>